<dbReference type="GO" id="GO:0016874">
    <property type="term" value="F:ligase activity"/>
    <property type="evidence" value="ECO:0007669"/>
    <property type="project" value="UniProtKB-KW"/>
</dbReference>
<feature type="region of interest" description="Disordered" evidence="1">
    <location>
        <begin position="52"/>
        <end position="83"/>
    </location>
</feature>
<reference evidence="2 4" key="1">
    <citation type="journal article" date="2014" name="BMC Genomics">
        <title>Genome sequence of Anopheles sinensis provides insight into genetics basis of mosquito competence for malaria parasites.</title>
        <authorList>
            <person name="Zhou D."/>
            <person name="Zhang D."/>
            <person name="Ding G."/>
            <person name="Shi L."/>
            <person name="Hou Q."/>
            <person name="Ye Y."/>
            <person name="Xu Y."/>
            <person name="Zhou H."/>
            <person name="Xiong C."/>
            <person name="Li S."/>
            <person name="Yu J."/>
            <person name="Hong S."/>
            <person name="Yu X."/>
            <person name="Zou P."/>
            <person name="Chen C."/>
            <person name="Chang X."/>
            <person name="Wang W."/>
            <person name="Lv Y."/>
            <person name="Sun Y."/>
            <person name="Ma L."/>
            <person name="Shen B."/>
            <person name="Zhu C."/>
        </authorList>
    </citation>
    <scope>NUCLEOTIDE SEQUENCE [LARGE SCALE GENOMIC DNA]</scope>
</reference>
<dbReference type="AlphaFoldDB" id="A0A084WL29"/>
<dbReference type="EMBL" id="ATLV01024176">
    <property type="status" value="NOT_ANNOTATED_CDS"/>
    <property type="molecule type" value="Genomic_DNA"/>
</dbReference>
<name>A0A084WL29_ANOSI</name>
<evidence type="ECO:0000313" key="3">
    <source>
        <dbReference type="EnsemblMetazoa" id="ASIC018960-PA"/>
    </source>
</evidence>
<organism evidence="2">
    <name type="scientific">Anopheles sinensis</name>
    <name type="common">Mosquito</name>
    <dbReference type="NCBI Taxonomy" id="74873"/>
    <lineage>
        <taxon>Eukaryota</taxon>
        <taxon>Metazoa</taxon>
        <taxon>Ecdysozoa</taxon>
        <taxon>Arthropoda</taxon>
        <taxon>Hexapoda</taxon>
        <taxon>Insecta</taxon>
        <taxon>Pterygota</taxon>
        <taxon>Neoptera</taxon>
        <taxon>Endopterygota</taxon>
        <taxon>Diptera</taxon>
        <taxon>Nematocera</taxon>
        <taxon>Culicoidea</taxon>
        <taxon>Culicidae</taxon>
        <taxon>Anophelinae</taxon>
        <taxon>Anopheles</taxon>
    </lineage>
</organism>
<keyword evidence="4" id="KW-1185">Reference proteome</keyword>
<evidence type="ECO:0000313" key="4">
    <source>
        <dbReference type="Proteomes" id="UP000030765"/>
    </source>
</evidence>
<keyword evidence="2" id="KW-0436">Ligase</keyword>
<evidence type="ECO:0000313" key="2">
    <source>
        <dbReference type="EMBL" id="KFB50923.1"/>
    </source>
</evidence>
<sequence>MYDLLFTEGTTSVGLLFRDRRSSFENGTKRNARCISHILGSRVYQTIASKRLGTGERNPHGEGTTQELAHARSEGGSFAGFGP</sequence>
<evidence type="ECO:0000256" key="1">
    <source>
        <dbReference type="SAM" id="MobiDB-lite"/>
    </source>
</evidence>
<accession>A0A084WL29</accession>
<dbReference type="EMBL" id="KE525350">
    <property type="protein sequence ID" value="KFB50923.1"/>
    <property type="molecule type" value="Genomic_DNA"/>
</dbReference>
<dbReference type="VEuPathDB" id="VectorBase:ASIC018960"/>
<reference evidence="3" key="2">
    <citation type="submission" date="2020-05" db="UniProtKB">
        <authorList>
            <consortium name="EnsemblMetazoa"/>
        </authorList>
    </citation>
    <scope>IDENTIFICATION</scope>
</reference>
<dbReference type="EnsemblMetazoa" id="ASIC018960-RA">
    <property type="protein sequence ID" value="ASIC018960-PA"/>
    <property type="gene ID" value="ASIC018960"/>
</dbReference>
<proteinExistence type="predicted"/>
<dbReference type="Proteomes" id="UP000030765">
    <property type="component" value="Unassembled WGS sequence"/>
</dbReference>
<protein>
    <submittedName>
        <fullName evidence="2 3">ATP-dependent DNA ligase</fullName>
    </submittedName>
</protein>
<gene>
    <name evidence="2" type="ORF">ZHAS_00018960</name>
</gene>